<sequence length="146" mass="16459">MMRFARLGGMAGLAWLLAACAQFRDSDTRLTENHLFTAGFKIMEANTPERQGMLNGLAPETLTRVPRPEAVYYIYADPDICSCLYVGRETEFDKLQALLRERQDSDRRMVARELEQDQRLGWGPGGPWGNWGAGGNNAGRPDWDPH</sequence>
<proteinExistence type="predicted"/>
<feature type="compositionally biased region" description="Gly residues" evidence="1">
    <location>
        <begin position="122"/>
        <end position="137"/>
    </location>
</feature>
<dbReference type="OrthoDB" id="7596417at2"/>
<dbReference type="PROSITE" id="PS51257">
    <property type="entry name" value="PROKAR_LIPOPROTEIN"/>
    <property type="match status" value="1"/>
</dbReference>
<evidence type="ECO:0000256" key="1">
    <source>
        <dbReference type="SAM" id="MobiDB-lite"/>
    </source>
</evidence>
<dbReference type="STRING" id="1760988.SAMN02949497_3333"/>
<dbReference type="Proteomes" id="UP000192923">
    <property type="component" value="Unassembled WGS sequence"/>
</dbReference>
<organism evidence="3 4">
    <name type="scientific">Methylomagnum ishizawai</name>
    <dbReference type="NCBI Taxonomy" id="1760988"/>
    <lineage>
        <taxon>Bacteria</taxon>
        <taxon>Pseudomonadati</taxon>
        <taxon>Pseudomonadota</taxon>
        <taxon>Gammaproteobacteria</taxon>
        <taxon>Methylococcales</taxon>
        <taxon>Methylococcaceae</taxon>
        <taxon>Methylomagnum</taxon>
    </lineage>
</organism>
<evidence type="ECO:0000313" key="3">
    <source>
        <dbReference type="EMBL" id="SMF95955.1"/>
    </source>
</evidence>
<keyword evidence="2" id="KW-0732">Signal</keyword>
<name>A0A1Y6D803_9GAMM</name>
<evidence type="ECO:0008006" key="5">
    <source>
        <dbReference type="Google" id="ProtNLM"/>
    </source>
</evidence>
<accession>A0A1Y6D803</accession>
<reference evidence="3 4" key="1">
    <citation type="submission" date="2016-12" db="EMBL/GenBank/DDBJ databases">
        <authorList>
            <person name="Song W.-J."/>
            <person name="Kurnit D.M."/>
        </authorList>
    </citation>
    <scope>NUCLEOTIDE SEQUENCE [LARGE SCALE GENOMIC DNA]</scope>
    <source>
        <strain evidence="3 4">175</strain>
    </source>
</reference>
<gene>
    <name evidence="3" type="ORF">SAMN02949497_3333</name>
</gene>
<dbReference type="EMBL" id="FXAM01000001">
    <property type="protein sequence ID" value="SMF95955.1"/>
    <property type="molecule type" value="Genomic_DNA"/>
</dbReference>
<dbReference type="RefSeq" id="WP_125468984.1">
    <property type="nucleotide sequence ID" value="NZ_FXAM01000001.1"/>
</dbReference>
<keyword evidence="4" id="KW-1185">Reference proteome</keyword>
<feature type="signal peptide" evidence="2">
    <location>
        <begin position="1"/>
        <end position="21"/>
    </location>
</feature>
<protein>
    <recommendedName>
        <fullName evidence="5">Lipoprotein</fullName>
    </recommendedName>
</protein>
<feature type="chain" id="PRO_5012802914" description="Lipoprotein" evidence="2">
    <location>
        <begin position="22"/>
        <end position="146"/>
    </location>
</feature>
<dbReference type="AlphaFoldDB" id="A0A1Y6D803"/>
<feature type="region of interest" description="Disordered" evidence="1">
    <location>
        <begin position="119"/>
        <end position="146"/>
    </location>
</feature>
<evidence type="ECO:0000313" key="4">
    <source>
        <dbReference type="Proteomes" id="UP000192923"/>
    </source>
</evidence>
<evidence type="ECO:0000256" key="2">
    <source>
        <dbReference type="SAM" id="SignalP"/>
    </source>
</evidence>